<feature type="compositionally biased region" description="Basic and acidic residues" evidence="1">
    <location>
        <begin position="1"/>
        <end position="12"/>
    </location>
</feature>
<dbReference type="AlphaFoldDB" id="A0A9W6V2Z2"/>
<comment type="caution">
    <text evidence="2">The sequence shown here is derived from an EMBL/GenBank/DDBJ whole genome shotgun (WGS) entry which is preliminary data.</text>
</comment>
<sequence>MARVDGARRDLGQQRLEGQVGLRLDDRQFDPPVLQLGAQQLLEAQRGAQSGAAAADDQDSNGAPPAGPGAVTRFTFPL</sequence>
<evidence type="ECO:0000313" key="3">
    <source>
        <dbReference type="Proteomes" id="UP001165041"/>
    </source>
</evidence>
<dbReference type="Proteomes" id="UP001165041">
    <property type="component" value="Unassembled WGS sequence"/>
</dbReference>
<reference evidence="2" key="1">
    <citation type="submission" date="2023-02" db="EMBL/GenBank/DDBJ databases">
        <title>Kitasatospora phosalacinea NBRC 14627.</title>
        <authorList>
            <person name="Ichikawa N."/>
            <person name="Sato H."/>
            <person name="Tonouchi N."/>
        </authorList>
    </citation>
    <scope>NUCLEOTIDE SEQUENCE</scope>
    <source>
        <strain evidence="2">NBRC 14627</strain>
    </source>
</reference>
<accession>A0A9W6V2Z2</accession>
<feature type="compositionally biased region" description="Low complexity" evidence="1">
    <location>
        <begin position="45"/>
        <end position="63"/>
    </location>
</feature>
<feature type="region of interest" description="Disordered" evidence="1">
    <location>
        <begin position="1"/>
        <end position="26"/>
    </location>
</feature>
<evidence type="ECO:0000256" key="1">
    <source>
        <dbReference type="SAM" id="MobiDB-lite"/>
    </source>
</evidence>
<dbReference type="EMBL" id="BSSA01000023">
    <property type="protein sequence ID" value="GLW73171.1"/>
    <property type="molecule type" value="Genomic_DNA"/>
</dbReference>
<gene>
    <name evidence="2" type="ORF">Kpho02_54700</name>
</gene>
<proteinExistence type="predicted"/>
<organism evidence="2 3">
    <name type="scientific">Kitasatospora phosalacinea</name>
    <dbReference type="NCBI Taxonomy" id="2065"/>
    <lineage>
        <taxon>Bacteria</taxon>
        <taxon>Bacillati</taxon>
        <taxon>Actinomycetota</taxon>
        <taxon>Actinomycetes</taxon>
        <taxon>Kitasatosporales</taxon>
        <taxon>Streptomycetaceae</taxon>
        <taxon>Kitasatospora</taxon>
    </lineage>
</organism>
<protein>
    <submittedName>
        <fullName evidence="2">Uncharacterized protein</fullName>
    </submittedName>
</protein>
<feature type="region of interest" description="Disordered" evidence="1">
    <location>
        <begin position="45"/>
        <end position="78"/>
    </location>
</feature>
<name>A0A9W6V2Z2_9ACTN</name>
<evidence type="ECO:0000313" key="2">
    <source>
        <dbReference type="EMBL" id="GLW73171.1"/>
    </source>
</evidence>